<sequence length="414" mass="47009">MFKPSLTIRLHGHRLCDPTIKFQHVSPLFFTIDQVPFKRQKNLSLRLIHYISPTRRCEWKNYKGAFVQGFRLSSNVSQREAKLQTVMQELEHDRKLLLSQQTLPSNNSLENFFEKCIDQSRLLASDLSRPVQSKAEATSALLALDNSNLKLSDSNATKNLQLNINSLSELAYSVIKDPKVFISPVLLDMYVSIQANLGSPETLPEVFKLYAQKPIPRVENSIVQYSQQNAKSLKNAIPSEIAQKALETAIKARMLVVALDLIEISFTTRAFRASKIMRKAMLPATGLALSPLVSYSLALQLANWQTTMDTAFATRVAFLGITGYIGLTSIIGLLTISTANDQMDRVTWAPGMPLWQRWMREEERAAIDRVAGAWGFRESWRRGEEEGDDWELIKEWANRRDMILDKVELMEGMD</sequence>
<feature type="transmembrane region" description="Helical" evidence="1">
    <location>
        <begin position="316"/>
        <end position="336"/>
    </location>
</feature>
<gene>
    <name evidence="2" type="ORF">BLGHR1_10958</name>
</gene>
<dbReference type="AlphaFoldDB" id="A0A383UK15"/>
<dbReference type="Proteomes" id="UP000275772">
    <property type="component" value="Unassembled WGS sequence"/>
</dbReference>
<organism evidence="2 3">
    <name type="scientific">Blumeria hordei</name>
    <name type="common">Barley powdery mildew</name>
    <name type="synonym">Blumeria graminis f. sp. hordei</name>
    <dbReference type="NCBI Taxonomy" id="2867405"/>
    <lineage>
        <taxon>Eukaryota</taxon>
        <taxon>Fungi</taxon>
        <taxon>Dikarya</taxon>
        <taxon>Ascomycota</taxon>
        <taxon>Pezizomycotina</taxon>
        <taxon>Leotiomycetes</taxon>
        <taxon>Erysiphales</taxon>
        <taxon>Erysiphaceae</taxon>
        <taxon>Blumeria</taxon>
    </lineage>
</organism>
<protein>
    <submittedName>
        <fullName evidence="2">Uncharacterized protein</fullName>
    </submittedName>
</protein>
<evidence type="ECO:0000313" key="3">
    <source>
        <dbReference type="Proteomes" id="UP000275772"/>
    </source>
</evidence>
<keyword evidence="1" id="KW-1133">Transmembrane helix</keyword>
<feature type="transmembrane region" description="Helical" evidence="1">
    <location>
        <begin position="280"/>
        <end position="304"/>
    </location>
</feature>
<dbReference type="VEuPathDB" id="FungiDB:BLGHR1_10958"/>
<evidence type="ECO:0000256" key="1">
    <source>
        <dbReference type="SAM" id="Phobius"/>
    </source>
</evidence>
<evidence type="ECO:0000313" key="2">
    <source>
        <dbReference type="EMBL" id="SZF00227.1"/>
    </source>
</evidence>
<keyword evidence="1" id="KW-0812">Transmembrane</keyword>
<proteinExistence type="predicted"/>
<accession>A0A383UK15</accession>
<dbReference type="EMBL" id="UNSH01000008">
    <property type="protein sequence ID" value="SZF00227.1"/>
    <property type="molecule type" value="Genomic_DNA"/>
</dbReference>
<reference evidence="2 3" key="1">
    <citation type="submission" date="2017-11" db="EMBL/GenBank/DDBJ databases">
        <authorList>
            <person name="Kracher B."/>
        </authorList>
    </citation>
    <scope>NUCLEOTIDE SEQUENCE [LARGE SCALE GENOMIC DNA]</scope>
    <source>
        <strain evidence="2 3">RACE1</strain>
    </source>
</reference>
<name>A0A383UK15_BLUHO</name>
<keyword evidence="1" id="KW-0472">Membrane</keyword>